<reference evidence="1 2" key="1">
    <citation type="journal article" date="2024" name="Plant J.">
        <title>Genome sequences and population genomics reveal climatic adaptation and genomic divergence between two closely related sweetgum species.</title>
        <authorList>
            <person name="Xu W.Q."/>
            <person name="Ren C.Q."/>
            <person name="Zhang X.Y."/>
            <person name="Comes H.P."/>
            <person name="Liu X.H."/>
            <person name="Li Y.G."/>
            <person name="Kettle C.J."/>
            <person name="Jalonen R."/>
            <person name="Gaisberger H."/>
            <person name="Ma Y.Z."/>
            <person name="Qiu Y.X."/>
        </authorList>
    </citation>
    <scope>NUCLEOTIDE SEQUENCE [LARGE SCALE GENOMIC DNA]</scope>
    <source>
        <strain evidence="1">Hangzhou</strain>
    </source>
</reference>
<accession>A0AAP0R6P8</accession>
<evidence type="ECO:0000313" key="1">
    <source>
        <dbReference type="EMBL" id="KAK9270058.1"/>
    </source>
</evidence>
<protein>
    <submittedName>
        <fullName evidence="1">Uncharacterized protein</fullName>
    </submittedName>
</protein>
<name>A0AAP0R6P8_LIQFO</name>
<dbReference type="EMBL" id="JBBPBK010000014">
    <property type="protein sequence ID" value="KAK9270058.1"/>
    <property type="molecule type" value="Genomic_DNA"/>
</dbReference>
<comment type="caution">
    <text evidence="1">The sequence shown here is derived from an EMBL/GenBank/DDBJ whole genome shotgun (WGS) entry which is preliminary data.</text>
</comment>
<proteinExistence type="predicted"/>
<dbReference type="Proteomes" id="UP001415857">
    <property type="component" value="Unassembled WGS sequence"/>
</dbReference>
<dbReference type="AlphaFoldDB" id="A0AAP0R6P8"/>
<gene>
    <name evidence="1" type="ORF">L1049_025631</name>
</gene>
<keyword evidence="2" id="KW-1185">Reference proteome</keyword>
<sequence length="69" mass="7597">MAGDSHSVDFSSGDIALLNPVTRAQILLPPISTFTDPPDLPEEDRERNIQYIERATISTSPSYEHGTLL</sequence>
<organism evidence="1 2">
    <name type="scientific">Liquidambar formosana</name>
    <name type="common">Formosan gum</name>
    <dbReference type="NCBI Taxonomy" id="63359"/>
    <lineage>
        <taxon>Eukaryota</taxon>
        <taxon>Viridiplantae</taxon>
        <taxon>Streptophyta</taxon>
        <taxon>Embryophyta</taxon>
        <taxon>Tracheophyta</taxon>
        <taxon>Spermatophyta</taxon>
        <taxon>Magnoliopsida</taxon>
        <taxon>eudicotyledons</taxon>
        <taxon>Gunneridae</taxon>
        <taxon>Pentapetalae</taxon>
        <taxon>Saxifragales</taxon>
        <taxon>Altingiaceae</taxon>
        <taxon>Liquidambar</taxon>
    </lineage>
</organism>
<evidence type="ECO:0000313" key="2">
    <source>
        <dbReference type="Proteomes" id="UP001415857"/>
    </source>
</evidence>